<keyword evidence="1" id="KW-1185">Reference proteome</keyword>
<reference evidence="2" key="2">
    <citation type="submission" date="2016-11" db="UniProtKB">
        <authorList>
            <consortium name="WormBaseParasite"/>
        </authorList>
    </citation>
    <scope>IDENTIFICATION</scope>
</reference>
<reference evidence="1" key="1">
    <citation type="submission" date="2012-04" db="EMBL/GenBank/DDBJ databases">
        <title>The Genome Sequence of Loa loa.</title>
        <authorList>
            <consortium name="The Broad Institute Genome Sequencing Platform"/>
            <consortium name="Broad Institute Genome Sequencing Center for Infectious Disease"/>
            <person name="Nutman T.B."/>
            <person name="Fink D.L."/>
            <person name="Russ C."/>
            <person name="Young S."/>
            <person name="Zeng Q."/>
            <person name="Gargeya S."/>
            <person name="Alvarado L."/>
            <person name="Berlin A."/>
            <person name="Chapman S.B."/>
            <person name="Chen Z."/>
            <person name="Freedman E."/>
            <person name="Gellesch M."/>
            <person name="Goldberg J."/>
            <person name="Griggs A."/>
            <person name="Gujja S."/>
            <person name="Heilman E.R."/>
            <person name="Heiman D."/>
            <person name="Howarth C."/>
            <person name="Mehta T."/>
            <person name="Neiman D."/>
            <person name="Pearson M."/>
            <person name="Roberts A."/>
            <person name="Saif S."/>
            <person name="Shea T."/>
            <person name="Shenoy N."/>
            <person name="Sisk P."/>
            <person name="Stolte C."/>
            <person name="Sykes S."/>
            <person name="White J."/>
            <person name="Yandava C."/>
            <person name="Haas B."/>
            <person name="Henn M.R."/>
            <person name="Nusbaum C."/>
            <person name="Birren B."/>
        </authorList>
    </citation>
    <scope>NUCLEOTIDE SEQUENCE [LARGE SCALE GENOMIC DNA]</scope>
</reference>
<proteinExistence type="predicted"/>
<name>A0A1I7VE15_LOALO</name>
<evidence type="ECO:0000313" key="1">
    <source>
        <dbReference type="Proteomes" id="UP000095285"/>
    </source>
</evidence>
<accession>A0A1I7VE15</accession>
<organism evidence="1 2">
    <name type="scientific">Loa loa</name>
    <name type="common">Eye worm</name>
    <name type="synonym">Filaria loa</name>
    <dbReference type="NCBI Taxonomy" id="7209"/>
    <lineage>
        <taxon>Eukaryota</taxon>
        <taxon>Metazoa</taxon>
        <taxon>Ecdysozoa</taxon>
        <taxon>Nematoda</taxon>
        <taxon>Chromadorea</taxon>
        <taxon>Rhabditida</taxon>
        <taxon>Spirurina</taxon>
        <taxon>Spiruromorpha</taxon>
        <taxon>Filarioidea</taxon>
        <taxon>Onchocercidae</taxon>
        <taxon>Loa</taxon>
    </lineage>
</organism>
<dbReference type="WBParaSite" id="EN70_1525">
    <property type="protein sequence ID" value="EN70_1525"/>
    <property type="gene ID" value="EN70_1525"/>
</dbReference>
<evidence type="ECO:0000313" key="2">
    <source>
        <dbReference type="WBParaSite" id="EN70_1525"/>
    </source>
</evidence>
<dbReference type="AlphaFoldDB" id="A0A1I7VE15"/>
<protein>
    <submittedName>
        <fullName evidence="2">C2H2-type domain-containing protein</fullName>
    </submittedName>
</protein>
<sequence length="219" mass="25593">MPRRPLTDIEWRRSLQRRRMLDAERKRRLREDNAYRILERARNREARRRQRENSKFREERARAHAYYMLLSSTATNEGIICGTCGLILKHVKALRTHRAASYSRQRMSLENIFKPASKDVSLSKDDSAFDFSKLVMNAGKKEDYDNSEKVSVANQINVVTEAIEFLDFYGIIFSDVEAAVERLSSCKLKKHRSDLQTHLAFEAKLGELCEYVLETEKTV</sequence>
<dbReference type="Proteomes" id="UP000095285">
    <property type="component" value="Unassembled WGS sequence"/>
</dbReference>